<protein>
    <submittedName>
        <fullName evidence="1">Uncharacterized protein</fullName>
    </submittedName>
</protein>
<accession>A0A426X6T3</accession>
<sequence length="76" mass="9167">PKLRIHKGSNIWYQSSILGILLPFHNHPSYLHSHPKQFSQLLKIIAEFRCYLHYRRLSFVLPMNCNRFWFSTLLVL</sequence>
<organism evidence="1 2">
    <name type="scientific">Ensete ventricosum</name>
    <name type="common">Abyssinian banana</name>
    <name type="synonym">Musa ensete</name>
    <dbReference type="NCBI Taxonomy" id="4639"/>
    <lineage>
        <taxon>Eukaryota</taxon>
        <taxon>Viridiplantae</taxon>
        <taxon>Streptophyta</taxon>
        <taxon>Embryophyta</taxon>
        <taxon>Tracheophyta</taxon>
        <taxon>Spermatophyta</taxon>
        <taxon>Magnoliopsida</taxon>
        <taxon>Liliopsida</taxon>
        <taxon>Zingiberales</taxon>
        <taxon>Musaceae</taxon>
        <taxon>Ensete</taxon>
    </lineage>
</organism>
<evidence type="ECO:0000313" key="2">
    <source>
        <dbReference type="Proteomes" id="UP000287651"/>
    </source>
</evidence>
<gene>
    <name evidence="1" type="ORF">B296_00031601</name>
</gene>
<dbReference type="AlphaFoldDB" id="A0A426X6T3"/>
<feature type="non-terminal residue" evidence="1">
    <location>
        <position position="1"/>
    </location>
</feature>
<evidence type="ECO:0000313" key="1">
    <source>
        <dbReference type="EMBL" id="RRT35178.1"/>
    </source>
</evidence>
<dbReference type="EMBL" id="AMZH03025442">
    <property type="protein sequence ID" value="RRT35178.1"/>
    <property type="molecule type" value="Genomic_DNA"/>
</dbReference>
<dbReference type="Proteomes" id="UP000287651">
    <property type="component" value="Unassembled WGS sequence"/>
</dbReference>
<reference evidence="1 2" key="1">
    <citation type="journal article" date="2014" name="Agronomy (Basel)">
        <title>A Draft Genome Sequence for Ensete ventricosum, the Drought-Tolerant Tree Against Hunger.</title>
        <authorList>
            <person name="Harrison J."/>
            <person name="Moore K.A."/>
            <person name="Paszkiewicz K."/>
            <person name="Jones T."/>
            <person name="Grant M."/>
            <person name="Ambacheew D."/>
            <person name="Muzemil S."/>
            <person name="Studholme D.J."/>
        </authorList>
    </citation>
    <scope>NUCLEOTIDE SEQUENCE [LARGE SCALE GENOMIC DNA]</scope>
</reference>
<proteinExistence type="predicted"/>
<name>A0A426X6T3_ENSVE</name>
<comment type="caution">
    <text evidence="1">The sequence shown here is derived from an EMBL/GenBank/DDBJ whole genome shotgun (WGS) entry which is preliminary data.</text>
</comment>